<keyword evidence="1" id="KW-0812">Transmembrane</keyword>
<gene>
    <name evidence="2" type="ORF">S01H4_52546</name>
</gene>
<protein>
    <submittedName>
        <fullName evidence="2">Uncharacterized protein</fullName>
    </submittedName>
</protein>
<evidence type="ECO:0000313" key="2">
    <source>
        <dbReference type="EMBL" id="GAH13465.1"/>
    </source>
</evidence>
<proteinExistence type="predicted"/>
<keyword evidence="1" id="KW-1133">Transmembrane helix</keyword>
<dbReference type="EMBL" id="BART01030035">
    <property type="protein sequence ID" value="GAH13465.1"/>
    <property type="molecule type" value="Genomic_DNA"/>
</dbReference>
<comment type="caution">
    <text evidence="2">The sequence shown here is derived from an EMBL/GenBank/DDBJ whole genome shotgun (WGS) entry which is preliminary data.</text>
</comment>
<accession>X1DZ73</accession>
<reference evidence="2" key="1">
    <citation type="journal article" date="2014" name="Front. Microbiol.">
        <title>High frequency of phylogenetically diverse reductive dehalogenase-homologous genes in deep subseafloor sedimentary metagenomes.</title>
        <authorList>
            <person name="Kawai M."/>
            <person name="Futagami T."/>
            <person name="Toyoda A."/>
            <person name="Takaki Y."/>
            <person name="Nishi S."/>
            <person name="Hori S."/>
            <person name="Arai W."/>
            <person name="Tsubouchi T."/>
            <person name="Morono Y."/>
            <person name="Uchiyama I."/>
            <person name="Ito T."/>
            <person name="Fujiyama A."/>
            <person name="Inagaki F."/>
            <person name="Takami H."/>
        </authorList>
    </citation>
    <scope>NUCLEOTIDE SEQUENCE</scope>
    <source>
        <strain evidence="2">Expedition CK06-06</strain>
    </source>
</reference>
<name>X1DZ73_9ZZZZ</name>
<evidence type="ECO:0000256" key="1">
    <source>
        <dbReference type="SAM" id="Phobius"/>
    </source>
</evidence>
<keyword evidence="1" id="KW-0472">Membrane</keyword>
<organism evidence="2">
    <name type="scientific">marine sediment metagenome</name>
    <dbReference type="NCBI Taxonomy" id="412755"/>
    <lineage>
        <taxon>unclassified sequences</taxon>
        <taxon>metagenomes</taxon>
        <taxon>ecological metagenomes</taxon>
    </lineage>
</organism>
<feature type="transmembrane region" description="Helical" evidence="1">
    <location>
        <begin position="7"/>
        <end position="34"/>
    </location>
</feature>
<sequence length="51" mass="5315">MEKNTIIIISVVAVIIFVVLLLFVILPLAGFPVIPGTEDLYNGGGNGGIFG</sequence>
<dbReference type="AlphaFoldDB" id="X1DZ73"/>